<evidence type="ECO:0008006" key="4">
    <source>
        <dbReference type="Google" id="ProtNLM"/>
    </source>
</evidence>
<dbReference type="OrthoDB" id="5143202at2"/>
<proteinExistence type="predicted"/>
<dbReference type="RefSeq" id="WP_148284046.1">
    <property type="nucleotide sequence ID" value="NZ_BAABIH010000016.1"/>
</dbReference>
<name>A0A5P9QEA4_9MICO</name>
<feature type="transmembrane region" description="Helical" evidence="1">
    <location>
        <begin position="88"/>
        <end position="110"/>
    </location>
</feature>
<evidence type="ECO:0000256" key="1">
    <source>
        <dbReference type="SAM" id="Phobius"/>
    </source>
</evidence>
<sequence length="332" mass="35920">MTVLIPTVTVRVEDEPPLTLAVPPELEAAATTQFGLVSTEQAREAGVQDRLAAALVARRVWRRLTRGVLDTRCGPLSAVRWDARRRRAAWAALLAFGPDAVAVGACALALHRIVGLPPTIAPQAALPGGSNRLTRDGVTVRQFDAGLETVELEGRRVATVEWALAQAVPELPHPNGLAVLDSALRLRLSTERGLAHAHELARGRRGVAATHRLWELADGRSESAPESFGRLDCIDGGVPPDALQLPLDDSPYPERADLGWHLGGDRWLVAEVDGKEVHDVPDAAYADRSRQNGLVSTGRFTVLRFTGRDVYGEMSRTVRRTLTRLRGPGSRA</sequence>
<gene>
    <name evidence="2" type="ORF">KDY119_03330</name>
</gene>
<reference evidence="2 3" key="1">
    <citation type="submission" date="2019-10" db="EMBL/GenBank/DDBJ databases">
        <title>Genome sequence of Luteimicrobium xylanilyticum HY-24.</title>
        <authorList>
            <person name="Kim D.Y."/>
            <person name="Park H.-Y."/>
        </authorList>
    </citation>
    <scope>NUCLEOTIDE SEQUENCE [LARGE SCALE GENOMIC DNA]</scope>
    <source>
        <strain evidence="2 3">HY-24</strain>
    </source>
</reference>
<dbReference type="KEGG" id="lxl:KDY119_03330"/>
<accession>A0A5P9QEA4</accession>
<keyword evidence="3" id="KW-1185">Reference proteome</keyword>
<evidence type="ECO:0000313" key="2">
    <source>
        <dbReference type="EMBL" id="QFU99794.1"/>
    </source>
</evidence>
<keyword evidence="1" id="KW-0812">Transmembrane</keyword>
<dbReference type="AlphaFoldDB" id="A0A5P9QEA4"/>
<organism evidence="2 3">
    <name type="scientific">Luteimicrobium xylanilyticum</name>
    <dbReference type="NCBI Taxonomy" id="1133546"/>
    <lineage>
        <taxon>Bacteria</taxon>
        <taxon>Bacillati</taxon>
        <taxon>Actinomycetota</taxon>
        <taxon>Actinomycetes</taxon>
        <taxon>Micrococcales</taxon>
        <taxon>Luteimicrobium</taxon>
    </lineage>
</organism>
<dbReference type="EMBL" id="CP045529">
    <property type="protein sequence ID" value="QFU99794.1"/>
    <property type="molecule type" value="Genomic_DNA"/>
</dbReference>
<keyword evidence="1" id="KW-1133">Transmembrane helix</keyword>
<dbReference type="Proteomes" id="UP000326702">
    <property type="component" value="Chromosome"/>
</dbReference>
<protein>
    <recommendedName>
        <fullName evidence="4">DUF559 domain-containing protein</fullName>
    </recommendedName>
</protein>
<keyword evidence="1" id="KW-0472">Membrane</keyword>
<evidence type="ECO:0000313" key="3">
    <source>
        <dbReference type="Proteomes" id="UP000326702"/>
    </source>
</evidence>